<proteinExistence type="predicted"/>
<dbReference type="RefSeq" id="WP_191201427.1">
    <property type="nucleotide sequence ID" value="NZ_BAAAPA010000010.1"/>
</dbReference>
<keyword evidence="3" id="KW-1185">Reference proteome</keyword>
<dbReference type="EMBL" id="JACXYY010000011">
    <property type="protein sequence ID" value="MBD3917092.1"/>
    <property type="molecule type" value="Genomic_DNA"/>
</dbReference>
<gene>
    <name evidence="2" type="ORF">IEZ25_20935</name>
</gene>
<evidence type="ECO:0000256" key="1">
    <source>
        <dbReference type="SAM" id="MobiDB-lite"/>
    </source>
</evidence>
<evidence type="ECO:0000313" key="2">
    <source>
        <dbReference type="EMBL" id="MBD3917092.1"/>
    </source>
</evidence>
<comment type="caution">
    <text evidence="2">The sequence shown here is derived from an EMBL/GenBank/DDBJ whole genome shotgun (WGS) entry which is preliminary data.</text>
</comment>
<evidence type="ECO:0000313" key="3">
    <source>
        <dbReference type="Proteomes" id="UP000649289"/>
    </source>
</evidence>
<dbReference type="Proteomes" id="UP000649289">
    <property type="component" value="Unassembled WGS sequence"/>
</dbReference>
<sequence>MDQHPDEQAHAEDRVTPPAASARPAVDYEPTGVASVDRVLAEVTAVVDAPVADHVEVFERAHDQLRRALDARPGTDGEQDT</sequence>
<accession>A0ABR8MQD0</accession>
<name>A0ABR8MQD0_9ACTN</name>
<feature type="compositionally biased region" description="Basic and acidic residues" evidence="1">
    <location>
        <begin position="1"/>
        <end position="15"/>
    </location>
</feature>
<feature type="region of interest" description="Disordered" evidence="1">
    <location>
        <begin position="1"/>
        <end position="29"/>
    </location>
</feature>
<protein>
    <submittedName>
        <fullName evidence="2">Uncharacterized protein</fullName>
    </submittedName>
</protein>
<organism evidence="2 3">
    <name type="scientific">Nocardioides hwasunensis</name>
    <dbReference type="NCBI Taxonomy" id="397258"/>
    <lineage>
        <taxon>Bacteria</taxon>
        <taxon>Bacillati</taxon>
        <taxon>Actinomycetota</taxon>
        <taxon>Actinomycetes</taxon>
        <taxon>Propionibacteriales</taxon>
        <taxon>Nocardioidaceae</taxon>
        <taxon>Nocardioides</taxon>
    </lineage>
</organism>
<reference evidence="2 3" key="1">
    <citation type="submission" date="2020-09" db="EMBL/GenBank/DDBJ databases">
        <title>novel species in genus Nocardioides.</title>
        <authorList>
            <person name="Zhang G."/>
        </authorList>
    </citation>
    <scope>NUCLEOTIDE SEQUENCE [LARGE SCALE GENOMIC DNA]</scope>
    <source>
        <strain evidence="2 3">19197</strain>
    </source>
</reference>